<reference evidence="1" key="1">
    <citation type="submission" date="2014-12" db="EMBL/GenBank/DDBJ databases">
        <title>Insight into the proteome of Arion vulgaris.</title>
        <authorList>
            <person name="Aradska J."/>
            <person name="Bulat T."/>
            <person name="Smidak R."/>
            <person name="Sarate P."/>
            <person name="Gangsoo J."/>
            <person name="Sialana F."/>
            <person name="Bilban M."/>
            <person name="Lubec G."/>
        </authorList>
    </citation>
    <scope>NUCLEOTIDE SEQUENCE</scope>
    <source>
        <tissue evidence="1">Skin</tissue>
    </source>
</reference>
<gene>
    <name evidence="1" type="primary">ORF137229</name>
</gene>
<proteinExistence type="predicted"/>
<feature type="non-terminal residue" evidence="1">
    <location>
        <position position="92"/>
    </location>
</feature>
<dbReference type="AlphaFoldDB" id="A0A0B7AR38"/>
<organism evidence="1">
    <name type="scientific">Arion vulgaris</name>
    <dbReference type="NCBI Taxonomy" id="1028688"/>
    <lineage>
        <taxon>Eukaryota</taxon>
        <taxon>Metazoa</taxon>
        <taxon>Spiralia</taxon>
        <taxon>Lophotrochozoa</taxon>
        <taxon>Mollusca</taxon>
        <taxon>Gastropoda</taxon>
        <taxon>Heterobranchia</taxon>
        <taxon>Euthyneura</taxon>
        <taxon>Panpulmonata</taxon>
        <taxon>Eupulmonata</taxon>
        <taxon>Stylommatophora</taxon>
        <taxon>Helicina</taxon>
        <taxon>Arionoidea</taxon>
        <taxon>Arionidae</taxon>
        <taxon>Arion</taxon>
    </lineage>
</organism>
<protein>
    <submittedName>
        <fullName evidence="1">Uncharacterized protein</fullName>
    </submittedName>
</protein>
<accession>A0A0B7AR38</accession>
<evidence type="ECO:0000313" key="1">
    <source>
        <dbReference type="EMBL" id="CEK83469.1"/>
    </source>
</evidence>
<sequence>MAEAEDVIKQICTLDELRHGEEWMHISEDMTAYTMVVSTLGRRCREWAPGIVNAEILALVDEHSHPDDIIIYTDGSVKRGTRSSWAYSAQRN</sequence>
<dbReference type="EMBL" id="HACG01036604">
    <property type="protein sequence ID" value="CEK83469.1"/>
    <property type="molecule type" value="Transcribed_RNA"/>
</dbReference>
<name>A0A0B7AR38_9EUPU</name>